<keyword evidence="1" id="KW-0964">Secreted</keyword>
<dbReference type="GO" id="GO:0006955">
    <property type="term" value="P:immune response"/>
    <property type="evidence" value="ECO:0007669"/>
    <property type="project" value="InterPro"/>
</dbReference>
<dbReference type="GO" id="GO:0043330">
    <property type="term" value="P:response to exogenous dsRNA"/>
    <property type="evidence" value="ECO:0007669"/>
    <property type="project" value="Ensembl"/>
</dbReference>
<dbReference type="GO" id="GO:0005125">
    <property type="term" value="F:cytokine activity"/>
    <property type="evidence" value="ECO:0007669"/>
    <property type="project" value="UniProtKB-KW"/>
</dbReference>
<feature type="signal peptide" evidence="1">
    <location>
        <begin position="1"/>
        <end position="23"/>
    </location>
</feature>
<dbReference type="GO" id="GO:0008083">
    <property type="term" value="F:growth factor activity"/>
    <property type="evidence" value="ECO:0007669"/>
    <property type="project" value="UniProtKB-KW"/>
</dbReference>
<reference evidence="2" key="3">
    <citation type="submission" date="2025-09" db="UniProtKB">
        <authorList>
            <consortium name="Ensembl"/>
        </authorList>
    </citation>
    <scope>IDENTIFICATION</scope>
</reference>
<dbReference type="Gene3D" id="1.20.1250.10">
    <property type="match status" value="1"/>
</dbReference>
<organism evidence="2 3">
    <name type="scientific">Myripristis murdjan</name>
    <name type="common">pinecone soldierfish</name>
    <dbReference type="NCBI Taxonomy" id="586833"/>
    <lineage>
        <taxon>Eukaryota</taxon>
        <taxon>Metazoa</taxon>
        <taxon>Chordata</taxon>
        <taxon>Craniata</taxon>
        <taxon>Vertebrata</taxon>
        <taxon>Euteleostomi</taxon>
        <taxon>Actinopterygii</taxon>
        <taxon>Neopterygii</taxon>
        <taxon>Teleostei</taxon>
        <taxon>Neoteleostei</taxon>
        <taxon>Acanthomorphata</taxon>
        <taxon>Holocentriformes</taxon>
        <taxon>Holocentridae</taxon>
        <taxon>Myripristis</taxon>
    </lineage>
</organism>
<evidence type="ECO:0000256" key="1">
    <source>
        <dbReference type="RuleBase" id="RU363133"/>
    </source>
</evidence>
<keyword evidence="1" id="KW-0339">Growth factor</keyword>
<sequence>MANFYLFLTCALMLAVCWRTSTGSPVPTATSLSADKCGECSELSKALLRKITELLNNDLFTGVRRNAHPVVDRKGETALVCAPSLAQVSNMIYSRNTCLENIMKDLTHYAAVLKSYKQISPKTEAALLDPTLKIIQSLLEKCSLTPAEEKESSEENIAQMWEGNRFDQRWKMYRVMKGFHIRTITINRAMGYISSGDHRN</sequence>
<dbReference type="SUPFAM" id="SSF47266">
    <property type="entry name" value="4-helical cytokines"/>
    <property type="match status" value="1"/>
</dbReference>
<dbReference type="GO" id="GO:0005143">
    <property type="term" value="F:interleukin-12 receptor binding"/>
    <property type="evidence" value="ECO:0007669"/>
    <property type="project" value="InterPro"/>
</dbReference>
<comment type="subunit">
    <text evidence="1">Heterodimer with IL12B; disulfide-linked. The heterodimer is known as interleukin IL-12.</text>
</comment>
<evidence type="ECO:0000313" key="2">
    <source>
        <dbReference type="Ensembl" id="ENSMMDP00005022223.1"/>
    </source>
</evidence>
<reference evidence="2" key="1">
    <citation type="submission" date="2019-06" db="EMBL/GenBank/DDBJ databases">
        <authorList>
            <consortium name="Wellcome Sanger Institute Data Sharing"/>
        </authorList>
    </citation>
    <scope>NUCLEOTIDE SEQUENCE [LARGE SCALE GENOMIC DNA]</scope>
</reference>
<dbReference type="InterPro" id="IPR009079">
    <property type="entry name" value="4_helix_cytokine-like_core"/>
</dbReference>
<keyword evidence="3" id="KW-1185">Reference proteome</keyword>
<accession>A0A667Y6K1</accession>
<dbReference type="InterPro" id="IPR004281">
    <property type="entry name" value="IL-12_alpha"/>
</dbReference>
<dbReference type="GO" id="GO:0005615">
    <property type="term" value="C:extracellular space"/>
    <property type="evidence" value="ECO:0007669"/>
    <property type="project" value="UniProtKB-KW"/>
</dbReference>
<name>A0A667Y6K1_9TELE</name>
<dbReference type="Ensembl" id="ENSMMDT00005022718.1">
    <property type="protein sequence ID" value="ENSMMDP00005022223.1"/>
    <property type="gene ID" value="ENSMMDG00005010813.1"/>
</dbReference>
<keyword evidence="1" id="KW-1015">Disulfide bond</keyword>
<proteinExistence type="inferred from homology"/>
<gene>
    <name evidence="1" type="primary">IL12A</name>
    <name evidence="2" type="synonym">il12a</name>
</gene>
<keyword evidence="1" id="KW-0202">Cytokine</keyword>
<comment type="subcellular location">
    <subcellularLocation>
        <location evidence="1">Secreted</location>
    </subcellularLocation>
</comment>
<evidence type="ECO:0000313" key="3">
    <source>
        <dbReference type="Proteomes" id="UP000472263"/>
    </source>
</evidence>
<keyword evidence="1" id="KW-0732">Signal</keyword>
<dbReference type="Proteomes" id="UP000472263">
    <property type="component" value="Chromosome 13"/>
</dbReference>
<feature type="chain" id="PRO_5025708899" description="Interleukin-12 subunit alpha" evidence="1">
    <location>
        <begin position="24"/>
        <end position="200"/>
    </location>
</feature>
<dbReference type="GO" id="GO:0032496">
    <property type="term" value="P:response to lipopolysaccharide"/>
    <property type="evidence" value="ECO:0007669"/>
    <property type="project" value="Ensembl"/>
</dbReference>
<dbReference type="InParanoid" id="A0A667Y6K1"/>
<protein>
    <recommendedName>
        <fullName evidence="1">Interleukin-12 subunit alpha</fullName>
        <shortName evidence="1">IL-12A</shortName>
    </recommendedName>
</protein>
<dbReference type="Pfam" id="PF03039">
    <property type="entry name" value="IL12"/>
    <property type="match status" value="1"/>
</dbReference>
<dbReference type="GeneTree" id="ENSGT00390000016906"/>
<comment type="similarity">
    <text evidence="1">Belongs to the IL-6 superfamily.</text>
</comment>
<dbReference type="AlphaFoldDB" id="A0A667Y6K1"/>
<reference evidence="2" key="2">
    <citation type="submission" date="2025-08" db="UniProtKB">
        <authorList>
            <consortium name="Ensembl"/>
        </authorList>
    </citation>
    <scope>IDENTIFICATION</scope>
</reference>